<dbReference type="GO" id="GO:0006749">
    <property type="term" value="P:glutathione metabolic process"/>
    <property type="evidence" value="ECO:0007669"/>
    <property type="project" value="TreeGrafter"/>
</dbReference>
<dbReference type="Gene3D" id="1.20.1050.10">
    <property type="match status" value="1"/>
</dbReference>
<dbReference type="InterPro" id="IPR040079">
    <property type="entry name" value="Glutathione_S-Trfase"/>
</dbReference>
<dbReference type="EC" id="2.5.1.18" evidence="1"/>
<gene>
    <name evidence="6" type="ORF">BG011_000771</name>
</gene>
<dbReference type="AlphaFoldDB" id="A0A9P6U6I7"/>
<dbReference type="Gene3D" id="3.40.30.10">
    <property type="entry name" value="Glutaredoxin"/>
    <property type="match status" value="1"/>
</dbReference>
<accession>A0A9P6U6I7</accession>
<dbReference type="Proteomes" id="UP000726737">
    <property type="component" value="Unassembled WGS sequence"/>
</dbReference>
<proteinExistence type="predicted"/>
<dbReference type="PANTHER" id="PTHR11571">
    <property type="entry name" value="GLUTATHIONE S-TRANSFERASE"/>
    <property type="match status" value="1"/>
</dbReference>
<keyword evidence="7" id="KW-1185">Reference proteome</keyword>
<dbReference type="InterPro" id="IPR036249">
    <property type="entry name" value="Thioredoxin-like_sf"/>
</dbReference>
<keyword evidence="2" id="KW-0808">Transferase</keyword>
<protein>
    <recommendedName>
        <fullName evidence="1">glutathione transferase</fullName>
        <ecNumber evidence="1">2.5.1.18</ecNumber>
    </recommendedName>
</protein>
<comment type="caution">
    <text evidence="6">The sequence shown here is derived from an EMBL/GenBank/DDBJ whole genome shotgun (WGS) entry which is preliminary data.</text>
</comment>
<dbReference type="OrthoDB" id="414243at2759"/>
<dbReference type="InterPro" id="IPR004046">
    <property type="entry name" value="GST_C"/>
</dbReference>
<comment type="catalytic activity">
    <reaction evidence="3">
        <text>RX + glutathione = an S-substituted glutathione + a halide anion + H(+)</text>
        <dbReference type="Rhea" id="RHEA:16437"/>
        <dbReference type="ChEBI" id="CHEBI:15378"/>
        <dbReference type="ChEBI" id="CHEBI:16042"/>
        <dbReference type="ChEBI" id="CHEBI:17792"/>
        <dbReference type="ChEBI" id="CHEBI:57925"/>
        <dbReference type="ChEBI" id="CHEBI:90779"/>
        <dbReference type="EC" id="2.5.1.18"/>
    </reaction>
</comment>
<dbReference type="InterPro" id="IPR010987">
    <property type="entry name" value="Glutathione-S-Trfase_C-like"/>
</dbReference>
<evidence type="ECO:0000256" key="1">
    <source>
        <dbReference type="ARBA" id="ARBA00012452"/>
    </source>
</evidence>
<evidence type="ECO:0000256" key="2">
    <source>
        <dbReference type="ARBA" id="ARBA00022679"/>
    </source>
</evidence>
<evidence type="ECO:0000259" key="5">
    <source>
        <dbReference type="PROSITE" id="PS50405"/>
    </source>
</evidence>
<feature type="domain" description="GST C-terminal" evidence="5">
    <location>
        <begin position="109"/>
        <end position="243"/>
    </location>
</feature>
<dbReference type="SFLD" id="SFLDS00019">
    <property type="entry name" value="Glutathione_Transferase_(cytos"/>
    <property type="match status" value="1"/>
</dbReference>
<feature type="domain" description="GST N-terminal" evidence="4">
    <location>
        <begin position="28"/>
        <end position="107"/>
    </location>
</feature>
<dbReference type="GO" id="GO:0004364">
    <property type="term" value="F:glutathione transferase activity"/>
    <property type="evidence" value="ECO:0007669"/>
    <property type="project" value="UniProtKB-EC"/>
</dbReference>
<evidence type="ECO:0000259" key="4">
    <source>
        <dbReference type="PROSITE" id="PS50404"/>
    </source>
</evidence>
<dbReference type="PANTHER" id="PTHR11571:SF224">
    <property type="entry name" value="HEMATOPOIETIC PROSTAGLANDIN D SYNTHASE"/>
    <property type="match status" value="1"/>
</dbReference>
<dbReference type="PROSITE" id="PS50405">
    <property type="entry name" value="GST_CTER"/>
    <property type="match status" value="1"/>
</dbReference>
<dbReference type="SUPFAM" id="SSF47616">
    <property type="entry name" value="GST C-terminal domain-like"/>
    <property type="match status" value="1"/>
</dbReference>
<dbReference type="InterPro" id="IPR004045">
    <property type="entry name" value="Glutathione_S-Trfase_N"/>
</dbReference>
<evidence type="ECO:0000313" key="7">
    <source>
        <dbReference type="Proteomes" id="UP000726737"/>
    </source>
</evidence>
<evidence type="ECO:0000256" key="3">
    <source>
        <dbReference type="ARBA" id="ARBA00047960"/>
    </source>
</evidence>
<dbReference type="Pfam" id="PF14497">
    <property type="entry name" value="GST_C_3"/>
    <property type="match status" value="1"/>
</dbReference>
<dbReference type="PROSITE" id="PS50404">
    <property type="entry name" value="GST_NTER"/>
    <property type="match status" value="1"/>
</dbReference>
<dbReference type="EMBL" id="JAAAJA010000118">
    <property type="protein sequence ID" value="KAG0261675.1"/>
    <property type="molecule type" value="Genomic_DNA"/>
</dbReference>
<reference evidence="6" key="1">
    <citation type="journal article" date="2020" name="Fungal Divers.">
        <title>Resolving the Mortierellaceae phylogeny through synthesis of multi-gene phylogenetics and phylogenomics.</title>
        <authorList>
            <person name="Vandepol N."/>
            <person name="Liber J."/>
            <person name="Desiro A."/>
            <person name="Na H."/>
            <person name="Kennedy M."/>
            <person name="Barry K."/>
            <person name="Grigoriev I.V."/>
            <person name="Miller A.N."/>
            <person name="O'Donnell K."/>
            <person name="Stajich J.E."/>
            <person name="Bonito G."/>
        </authorList>
    </citation>
    <scope>NUCLEOTIDE SEQUENCE</scope>
    <source>
        <strain evidence="6">KOD948</strain>
    </source>
</reference>
<dbReference type="InterPro" id="IPR036282">
    <property type="entry name" value="Glutathione-S-Trfase_C_sf"/>
</dbReference>
<sequence>MAATVSTLPVLSSADSNVLSKVVTSTDSSFKYLYFGLHGRGELTRTLFVFGGAKWEELTIDWPAQKELTPFQCVPVAYETAKDGTVIELAESAAIERYLARKFHLLGKNEYEQVKVDQYVSSTDSVATIFSTKIVFNSPEERVEEANKFYAGALSRFITLHEEHLKKNGSNGHYVGSDFTFADLKTAQLIGRLHLLKPKGADEVPLSAEKTPNLWKVYETVNSQPNLAAWRKSQRYQELDAGSKVFLKF</sequence>
<name>A0A9P6U6I7_9FUNG</name>
<dbReference type="InterPro" id="IPR050213">
    <property type="entry name" value="GST_superfamily"/>
</dbReference>
<organism evidence="6 7">
    <name type="scientific">Mortierella polycephala</name>
    <dbReference type="NCBI Taxonomy" id="41804"/>
    <lineage>
        <taxon>Eukaryota</taxon>
        <taxon>Fungi</taxon>
        <taxon>Fungi incertae sedis</taxon>
        <taxon>Mucoromycota</taxon>
        <taxon>Mortierellomycotina</taxon>
        <taxon>Mortierellomycetes</taxon>
        <taxon>Mortierellales</taxon>
        <taxon>Mortierellaceae</taxon>
        <taxon>Mortierella</taxon>
    </lineage>
</organism>
<evidence type="ECO:0000313" key="6">
    <source>
        <dbReference type="EMBL" id="KAG0261675.1"/>
    </source>
</evidence>
<dbReference type="SUPFAM" id="SSF52833">
    <property type="entry name" value="Thioredoxin-like"/>
    <property type="match status" value="1"/>
</dbReference>